<organism evidence="1 2">
    <name type="scientific">Bacteroides fragilis</name>
    <dbReference type="NCBI Taxonomy" id="817"/>
    <lineage>
        <taxon>Bacteria</taxon>
        <taxon>Pseudomonadati</taxon>
        <taxon>Bacteroidota</taxon>
        <taxon>Bacteroidia</taxon>
        <taxon>Bacteroidales</taxon>
        <taxon>Bacteroidaceae</taxon>
        <taxon>Bacteroides</taxon>
    </lineage>
</organism>
<dbReference type="AlphaFoldDB" id="A0AAE6K702"/>
<accession>A0AAE6K702</accession>
<dbReference type="InterPro" id="IPR027417">
    <property type="entry name" value="P-loop_NTPase"/>
</dbReference>
<evidence type="ECO:0000313" key="2">
    <source>
        <dbReference type="Proteomes" id="UP000036847"/>
    </source>
</evidence>
<reference evidence="1 2" key="1">
    <citation type="submission" date="2019-03" db="EMBL/GenBank/DDBJ databases">
        <title>Complete genome assembly of MDR B. fragilis.</title>
        <authorList>
            <person name="Sydenham T.V."/>
            <person name="Hasman H."/>
            <person name="Justesen U.S."/>
        </authorList>
    </citation>
    <scope>NUCLEOTIDE SEQUENCE [LARGE SCALE GENOMIC DNA]</scope>
    <source>
        <strain evidence="1 2">DCMSKEJBY0001B</strain>
    </source>
</reference>
<sequence>MKQTRIICLKGRHNCGKTTTLNYLIDLLEVRINGGTMPTPHKGDRRKVFIYKGLIIGISTYGDTENILTQNCKFFEDNACDIAFSACLTRGKTCAVLDHFAANNPGSTVTSVKKIIETNANMRSQKNLNQATDLLNMI</sequence>
<dbReference type="EMBL" id="CP036546">
    <property type="protein sequence ID" value="QCQ46029.1"/>
    <property type="molecule type" value="Genomic_DNA"/>
</dbReference>
<name>A0AAE6K702_BACFG</name>
<proteinExistence type="predicted"/>
<evidence type="ECO:0000313" key="1">
    <source>
        <dbReference type="EMBL" id="QCQ46029.1"/>
    </source>
</evidence>
<gene>
    <name evidence="1" type="ORF">EC80_014780</name>
</gene>
<dbReference type="RefSeq" id="WP_005805800.1">
    <property type="nucleotide sequence ID" value="NZ_CP036546.1"/>
</dbReference>
<protein>
    <submittedName>
        <fullName evidence="1">Uncharacterized protein</fullName>
    </submittedName>
</protein>
<dbReference type="Proteomes" id="UP000036847">
    <property type="component" value="Chromosome"/>
</dbReference>
<dbReference type="SUPFAM" id="SSF52540">
    <property type="entry name" value="P-loop containing nucleoside triphosphate hydrolases"/>
    <property type="match status" value="1"/>
</dbReference>